<dbReference type="InterPro" id="IPR027417">
    <property type="entry name" value="P-loop_NTPase"/>
</dbReference>
<sequence length="839" mass="90966">MFEVWAKERGLDEPYPLVWHLVDAAGAASALWDRHIGRGVRRWLAQRLDLDEDMTRQLVVELAGLHDVGKATVSFQQQWDRSRHGYVRHDWAAATVLPLLLDPRLTRAGLAASAEFMAALAVAGHHGSYPVLRRQDYTRAAKAEMTGDSDGPRWHAVRGEIVAAVHAALGGPARLPDQVPAEVVPLLTGIVIMADWLSSDTQFIVEQQRDALVDPQRRFAVARERMLDRVESAGLSAPQIPSGASVAGAWGYAPNALQTSVERDFRPRRAGLVTITAPTGVGKTEAGLVAATRLAAVSGRSGVYVALPTRSTATEARRRLRGFLDGAGVSAPVALAHGDADRVLRDADAAEASMWLQQNRHRPGLAPWSTGTIDTVLRAVLRAQWQPLRLTGLANSVLLVDEVHSVDPYMAGLLARLLEWCGFLGVPVVAMSATLPAHLHVALERAYLSGAGVDVDGVGVQRPAYPGWSFVDTAGERSLPGDHAVGEMASLGGRTLHVHTSTEFPDVALWAGEGASVVVVCNTVAEAQQAYRRVRDAVPAAMPVTLLHARMPGWQRSAATEDVLTRFGRESGPANRGGVVVATQLVEQALDLDADVMVSSLAPMALLLQRAGRLHRHDRPRPTDHETPRLWVHTPVPQPPEWEAVYDRFELEATAALLDRRESIDVPGEVDELVQQVHHRSPTLLSEAGAAARHNRAAEDQATAETAAIPRPRMVDQLHQLTSLETPEVALTRLGVDTDLVVPRYTDEHGHQWLRHGPQEWMPWPDGRPKKRVVQDALVDAALPVAVQHTRPLGDPPSTWSRYGPLASARVLDVGSGRGGLDLDDELGLVTSTGRKDTP</sequence>
<gene>
    <name evidence="12" type="ORF">GCM10009675_40890</name>
</gene>
<dbReference type="InterPro" id="IPR006474">
    <property type="entry name" value="Helicase_Cas3_CRISPR-ass_core"/>
</dbReference>
<keyword evidence="8" id="KW-0067">ATP-binding</keyword>
<dbReference type="Pfam" id="PF00270">
    <property type="entry name" value="DEAD"/>
    <property type="match status" value="1"/>
</dbReference>
<keyword evidence="4" id="KW-0479">Metal-binding</keyword>
<keyword evidence="9" id="KW-0051">Antiviral defense</keyword>
<feature type="domain" description="HD Cas3-type" evidence="11">
    <location>
        <begin position="10"/>
        <end position="197"/>
    </location>
</feature>
<keyword evidence="6" id="KW-0378">Hydrolase</keyword>
<evidence type="ECO:0000256" key="8">
    <source>
        <dbReference type="ARBA" id="ARBA00022840"/>
    </source>
</evidence>
<evidence type="ECO:0000313" key="12">
    <source>
        <dbReference type="EMBL" id="GAA1214604.1"/>
    </source>
</evidence>
<keyword evidence="3" id="KW-0540">Nuclease</keyword>
<protein>
    <submittedName>
        <fullName evidence="12">CRISPR-associated helicase/endonuclease Cas3</fullName>
    </submittedName>
</protein>
<dbReference type="PANTHER" id="PTHR47963:SF9">
    <property type="entry name" value="CRISPR-ASSOCIATED ENDONUCLEASE_HELICASE CAS3"/>
    <property type="match status" value="1"/>
</dbReference>
<dbReference type="NCBIfam" id="TIGR01587">
    <property type="entry name" value="cas3_core"/>
    <property type="match status" value="1"/>
</dbReference>
<reference evidence="13" key="1">
    <citation type="journal article" date="2019" name="Int. J. Syst. Evol. Microbiol.">
        <title>The Global Catalogue of Microorganisms (GCM) 10K type strain sequencing project: providing services to taxonomists for standard genome sequencing and annotation.</title>
        <authorList>
            <consortium name="The Broad Institute Genomics Platform"/>
            <consortium name="The Broad Institute Genome Sequencing Center for Infectious Disease"/>
            <person name="Wu L."/>
            <person name="Ma J."/>
        </authorList>
    </citation>
    <scope>NUCLEOTIDE SEQUENCE [LARGE SCALE GENOMIC DNA]</scope>
    <source>
        <strain evidence="13">JCM 13022</strain>
    </source>
</reference>
<dbReference type="InterPro" id="IPR050547">
    <property type="entry name" value="DEAD_box_RNA_helicases"/>
</dbReference>
<dbReference type="PROSITE" id="PS51192">
    <property type="entry name" value="HELICASE_ATP_BIND_1"/>
    <property type="match status" value="1"/>
</dbReference>
<dbReference type="Gene3D" id="3.40.50.300">
    <property type="entry name" value="P-loop containing nucleotide triphosphate hydrolases"/>
    <property type="match status" value="2"/>
</dbReference>
<feature type="domain" description="Helicase ATP-binding" evidence="10">
    <location>
        <begin position="264"/>
        <end position="436"/>
    </location>
</feature>
<organism evidence="12 13">
    <name type="scientific">Prauserella alba</name>
    <dbReference type="NCBI Taxonomy" id="176898"/>
    <lineage>
        <taxon>Bacteria</taxon>
        <taxon>Bacillati</taxon>
        <taxon>Actinomycetota</taxon>
        <taxon>Actinomycetes</taxon>
        <taxon>Pseudonocardiales</taxon>
        <taxon>Pseudonocardiaceae</taxon>
        <taxon>Prauserella</taxon>
    </lineage>
</organism>
<evidence type="ECO:0000256" key="5">
    <source>
        <dbReference type="ARBA" id="ARBA00022741"/>
    </source>
</evidence>
<evidence type="ECO:0000259" key="11">
    <source>
        <dbReference type="PROSITE" id="PS51643"/>
    </source>
</evidence>
<evidence type="ECO:0000256" key="4">
    <source>
        <dbReference type="ARBA" id="ARBA00022723"/>
    </source>
</evidence>
<dbReference type="InterPro" id="IPR014001">
    <property type="entry name" value="Helicase_ATP-bd"/>
</dbReference>
<dbReference type="PANTHER" id="PTHR47963">
    <property type="entry name" value="DEAD-BOX ATP-DEPENDENT RNA HELICASE 47, MITOCHONDRIAL"/>
    <property type="match status" value="1"/>
</dbReference>
<dbReference type="Gene3D" id="1.10.3210.30">
    <property type="match status" value="1"/>
</dbReference>
<dbReference type="SUPFAM" id="SSF52540">
    <property type="entry name" value="P-loop containing nucleoside triphosphate hydrolases"/>
    <property type="match status" value="1"/>
</dbReference>
<evidence type="ECO:0000256" key="6">
    <source>
        <dbReference type="ARBA" id="ARBA00022801"/>
    </source>
</evidence>
<evidence type="ECO:0000256" key="1">
    <source>
        <dbReference type="ARBA" id="ARBA00006847"/>
    </source>
</evidence>
<evidence type="ECO:0000256" key="2">
    <source>
        <dbReference type="ARBA" id="ARBA00009046"/>
    </source>
</evidence>
<dbReference type="InterPro" id="IPR054712">
    <property type="entry name" value="Cas3-like_dom"/>
</dbReference>
<dbReference type="NCBIfam" id="TIGR01596">
    <property type="entry name" value="cas3_HD"/>
    <property type="match status" value="1"/>
</dbReference>
<evidence type="ECO:0000259" key="10">
    <source>
        <dbReference type="PROSITE" id="PS51192"/>
    </source>
</evidence>
<dbReference type="Pfam" id="PF22590">
    <property type="entry name" value="Cas3-like_C_2"/>
    <property type="match status" value="1"/>
</dbReference>
<dbReference type="Pfam" id="PF18019">
    <property type="entry name" value="Cas3_HD"/>
    <property type="match status" value="1"/>
</dbReference>
<dbReference type="Proteomes" id="UP001500467">
    <property type="component" value="Unassembled WGS sequence"/>
</dbReference>
<dbReference type="CDD" id="cd09641">
    <property type="entry name" value="Cas3''_I"/>
    <property type="match status" value="1"/>
</dbReference>
<dbReference type="PROSITE" id="PS51643">
    <property type="entry name" value="HD_CAS3"/>
    <property type="match status" value="1"/>
</dbReference>
<comment type="similarity">
    <text evidence="1">In the N-terminal section; belongs to the CRISPR-associated nuclease Cas3-HD family.</text>
</comment>
<accession>A0ABP4G5F1</accession>
<comment type="similarity">
    <text evidence="2">In the central section; belongs to the CRISPR-associated helicase Cas3 family.</text>
</comment>
<dbReference type="InterPro" id="IPR011545">
    <property type="entry name" value="DEAD/DEAH_box_helicase_dom"/>
</dbReference>
<evidence type="ECO:0000313" key="13">
    <source>
        <dbReference type="Proteomes" id="UP001500467"/>
    </source>
</evidence>
<evidence type="ECO:0000256" key="3">
    <source>
        <dbReference type="ARBA" id="ARBA00022722"/>
    </source>
</evidence>
<keyword evidence="7" id="KW-0347">Helicase</keyword>
<dbReference type="InterPro" id="IPR006483">
    <property type="entry name" value="CRISPR-assoc_Cas3_HD"/>
</dbReference>
<name>A0ABP4G5F1_9PSEU</name>
<keyword evidence="13" id="KW-1185">Reference proteome</keyword>
<evidence type="ECO:0000256" key="9">
    <source>
        <dbReference type="ARBA" id="ARBA00023118"/>
    </source>
</evidence>
<comment type="caution">
    <text evidence="12">The sequence shown here is derived from an EMBL/GenBank/DDBJ whole genome shotgun (WGS) entry which is preliminary data.</text>
</comment>
<evidence type="ECO:0000256" key="7">
    <source>
        <dbReference type="ARBA" id="ARBA00022806"/>
    </source>
</evidence>
<dbReference type="InterPro" id="IPR038257">
    <property type="entry name" value="CRISPR-assoc_Cas3_HD_sf"/>
</dbReference>
<dbReference type="EMBL" id="BAAALM010000015">
    <property type="protein sequence ID" value="GAA1214604.1"/>
    <property type="molecule type" value="Genomic_DNA"/>
</dbReference>
<keyword evidence="5" id="KW-0547">Nucleotide-binding</keyword>
<proteinExistence type="inferred from homology"/>